<sequence length="398" mass="42572">MLARSRARAASLHQCGSGHHYGKPVTVSLAPGIVGTTGEYLVHFGIGMPRPQPVALTMDTGSDLIWTQCASCGACFDQPYPLFDPSASKTIGVVPCSDPICAASGLSGCYVKKNQCFYFTGYGDGTISAGGMFRDTFTFKAPSGKGGPVVMPSLSFGCGKYNKGLFISNDSGIAGFGRGPQSLPSQLKVGKFSHCFTSVFNPIIKSSPMFLGTPDDLRSHAMGPIQSTPMIQNRERPTFYYLPLKGIAVGKKRLPIKESAFAIKKDGSGGTIIDSGTSVTTFPQAVYEQLRSEFVAQVPLPVVANSSAYDLCFSTESVADPNEVPLPKLVFNLEGADIELPPANFMATFDGPMMCLIIDNGKGDDMAIIGNFQQQNMHIVYDVEDSKLLFVRAQCDEL</sequence>
<dbReference type="PANTHER" id="PTHR47967">
    <property type="entry name" value="OS07G0603500 PROTEIN-RELATED"/>
    <property type="match status" value="1"/>
</dbReference>
<name>A0A1E5WLG8_9POAL</name>
<dbReference type="STRING" id="888268.A0A1E5WLG8"/>
<keyword evidence="4" id="KW-0378">Hydrolase</keyword>
<evidence type="ECO:0000256" key="5">
    <source>
        <dbReference type="ARBA" id="ARBA00023180"/>
    </source>
</evidence>
<dbReference type="InterPro" id="IPR033121">
    <property type="entry name" value="PEPTIDASE_A1"/>
</dbReference>
<dbReference type="Pfam" id="PF14543">
    <property type="entry name" value="TAXi_N"/>
    <property type="match status" value="1"/>
</dbReference>
<dbReference type="Proteomes" id="UP000095767">
    <property type="component" value="Unassembled WGS sequence"/>
</dbReference>
<evidence type="ECO:0000256" key="2">
    <source>
        <dbReference type="ARBA" id="ARBA00022670"/>
    </source>
</evidence>
<dbReference type="InterPro" id="IPR032861">
    <property type="entry name" value="TAXi_N"/>
</dbReference>
<keyword evidence="5" id="KW-0325">Glycoprotein</keyword>
<keyword evidence="8" id="KW-1185">Reference proteome</keyword>
<dbReference type="InterPro" id="IPR051708">
    <property type="entry name" value="Plant_Aspart_Prot_A1"/>
</dbReference>
<reference evidence="7 8" key="1">
    <citation type="submission" date="2016-09" db="EMBL/GenBank/DDBJ databases">
        <title>The draft genome of Dichanthelium oligosanthes: A C3 panicoid grass species.</title>
        <authorList>
            <person name="Studer A.J."/>
            <person name="Schnable J.C."/>
            <person name="Brutnell T.P."/>
        </authorList>
    </citation>
    <scope>NUCLEOTIDE SEQUENCE [LARGE SCALE GENOMIC DNA]</scope>
    <source>
        <strain evidence="8">cv. Kellogg 1175</strain>
        <tissue evidence="7">Leaf</tissue>
    </source>
</reference>
<dbReference type="InterPro" id="IPR032799">
    <property type="entry name" value="TAXi_C"/>
</dbReference>
<dbReference type="Pfam" id="PF14541">
    <property type="entry name" value="TAXi_C"/>
    <property type="match status" value="1"/>
</dbReference>
<evidence type="ECO:0000259" key="6">
    <source>
        <dbReference type="PROSITE" id="PS51767"/>
    </source>
</evidence>
<organism evidence="7 8">
    <name type="scientific">Dichanthelium oligosanthes</name>
    <dbReference type="NCBI Taxonomy" id="888268"/>
    <lineage>
        <taxon>Eukaryota</taxon>
        <taxon>Viridiplantae</taxon>
        <taxon>Streptophyta</taxon>
        <taxon>Embryophyta</taxon>
        <taxon>Tracheophyta</taxon>
        <taxon>Spermatophyta</taxon>
        <taxon>Magnoliopsida</taxon>
        <taxon>Liliopsida</taxon>
        <taxon>Poales</taxon>
        <taxon>Poaceae</taxon>
        <taxon>PACMAD clade</taxon>
        <taxon>Panicoideae</taxon>
        <taxon>Panicodae</taxon>
        <taxon>Paniceae</taxon>
        <taxon>Dichantheliinae</taxon>
        <taxon>Dichanthelium</taxon>
    </lineage>
</organism>
<accession>A0A1E5WLG8</accession>
<dbReference type="GO" id="GO:0006508">
    <property type="term" value="P:proteolysis"/>
    <property type="evidence" value="ECO:0007669"/>
    <property type="project" value="UniProtKB-KW"/>
</dbReference>
<feature type="domain" description="Peptidase A1" evidence="6">
    <location>
        <begin position="40"/>
        <end position="391"/>
    </location>
</feature>
<dbReference type="CDD" id="cd05476">
    <property type="entry name" value="pepsin_A_like_plant"/>
    <property type="match status" value="1"/>
</dbReference>
<dbReference type="OrthoDB" id="660550at2759"/>
<keyword evidence="3" id="KW-0064">Aspartyl protease</keyword>
<dbReference type="PANTHER" id="PTHR47967:SF31">
    <property type="entry name" value="ASPARTYL PROTEASE FAMILY PROTEIN"/>
    <property type="match status" value="1"/>
</dbReference>
<dbReference type="GO" id="GO:0004190">
    <property type="term" value="F:aspartic-type endopeptidase activity"/>
    <property type="evidence" value="ECO:0007669"/>
    <property type="project" value="UniProtKB-KW"/>
</dbReference>
<evidence type="ECO:0000313" key="8">
    <source>
        <dbReference type="Proteomes" id="UP000095767"/>
    </source>
</evidence>
<protein>
    <submittedName>
        <fullName evidence="7">Aspartic proteinase nepenthesin-1</fullName>
    </submittedName>
</protein>
<dbReference type="EMBL" id="LWDX02002562">
    <property type="protein sequence ID" value="OEL38219.1"/>
    <property type="molecule type" value="Genomic_DNA"/>
</dbReference>
<evidence type="ECO:0000256" key="3">
    <source>
        <dbReference type="ARBA" id="ARBA00022750"/>
    </source>
</evidence>
<gene>
    <name evidence="7" type="ORF">BAE44_0000762</name>
</gene>
<keyword evidence="2" id="KW-0645">Protease</keyword>
<dbReference type="FunFam" id="2.40.70.10:FF:000033">
    <property type="entry name" value="Aspartyl protease family protein"/>
    <property type="match status" value="1"/>
</dbReference>
<evidence type="ECO:0000256" key="4">
    <source>
        <dbReference type="ARBA" id="ARBA00022801"/>
    </source>
</evidence>
<comment type="similarity">
    <text evidence="1">Belongs to the peptidase A1 family.</text>
</comment>
<dbReference type="InterPro" id="IPR021109">
    <property type="entry name" value="Peptidase_aspartic_dom_sf"/>
</dbReference>
<dbReference type="Gene3D" id="2.40.70.10">
    <property type="entry name" value="Acid Proteases"/>
    <property type="match status" value="2"/>
</dbReference>
<dbReference type="AlphaFoldDB" id="A0A1E5WLG8"/>
<dbReference type="GO" id="GO:0005576">
    <property type="term" value="C:extracellular region"/>
    <property type="evidence" value="ECO:0007669"/>
    <property type="project" value="TreeGrafter"/>
</dbReference>
<comment type="caution">
    <text evidence="7">The sequence shown here is derived from an EMBL/GenBank/DDBJ whole genome shotgun (WGS) entry which is preliminary data.</text>
</comment>
<evidence type="ECO:0000313" key="7">
    <source>
        <dbReference type="EMBL" id="OEL38219.1"/>
    </source>
</evidence>
<evidence type="ECO:0000256" key="1">
    <source>
        <dbReference type="ARBA" id="ARBA00007447"/>
    </source>
</evidence>
<proteinExistence type="inferred from homology"/>
<dbReference type="SUPFAM" id="SSF50630">
    <property type="entry name" value="Acid proteases"/>
    <property type="match status" value="1"/>
</dbReference>
<dbReference type="PROSITE" id="PS51767">
    <property type="entry name" value="PEPTIDASE_A1"/>
    <property type="match status" value="1"/>
</dbReference>
<dbReference type="InterPro" id="IPR034161">
    <property type="entry name" value="Pepsin-like_plant"/>
</dbReference>